<dbReference type="GO" id="GO:0000289">
    <property type="term" value="P:nuclear-transcribed mRNA poly(A) tail shortening"/>
    <property type="evidence" value="ECO:0007669"/>
    <property type="project" value="TreeGrafter"/>
</dbReference>
<dbReference type="EMBL" id="CCKQ01007810">
    <property type="protein sequence ID" value="CDW79233.1"/>
    <property type="molecule type" value="Genomic_DNA"/>
</dbReference>
<dbReference type="GO" id="GO:1990431">
    <property type="term" value="P:priRNA 3'-end processing"/>
    <property type="evidence" value="ECO:0007669"/>
    <property type="project" value="TreeGrafter"/>
</dbReference>
<organism evidence="2 3">
    <name type="scientific">Stylonychia lemnae</name>
    <name type="common">Ciliate</name>
    <dbReference type="NCBI Taxonomy" id="5949"/>
    <lineage>
        <taxon>Eukaryota</taxon>
        <taxon>Sar</taxon>
        <taxon>Alveolata</taxon>
        <taxon>Ciliophora</taxon>
        <taxon>Intramacronucleata</taxon>
        <taxon>Spirotrichea</taxon>
        <taxon>Stichotrichia</taxon>
        <taxon>Sporadotrichida</taxon>
        <taxon>Oxytrichidae</taxon>
        <taxon>Stylonychinae</taxon>
        <taxon>Stylonychia</taxon>
    </lineage>
</organism>
<dbReference type="InParanoid" id="A0A078AE87"/>
<dbReference type="InterPro" id="IPR006941">
    <property type="entry name" value="RNase_CAF1"/>
</dbReference>
<keyword evidence="3" id="KW-1185">Reference proteome</keyword>
<name>A0A078AE87_STYLE</name>
<gene>
    <name evidence="2" type="primary">Contig3821.g4086</name>
    <name evidence="2" type="ORF">STYLEM_8219</name>
</gene>
<protein>
    <submittedName>
        <fullName evidence="2">Poly-specific ribonuclease parn-like domain-containing protein 1-like</fullName>
    </submittedName>
</protein>
<comment type="similarity">
    <text evidence="1">Belongs to the CAF1 family.</text>
</comment>
<dbReference type="Proteomes" id="UP000039865">
    <property type="component" value="Unassembled WGS sequence"/>
</dbReference>
<dbReference type="GO" id="GO:1990432">
    <property type="term" value="P:siRNA 3'-end processing"/>
    <property type="evidence" value="ECO:0007669"/>
    <property type="project" value="TreeGrafter"/>
</dbReference>
<evidence type="ECO:0000256" key="1">
    <source>
        <dbReference type="ARBA" id="ARBA00008372"/>
    </source>
</evidence>
<reference evidence="2 3" key="1">
    <citation type="submission" date="2014-06" db="EMBL/GenBank/DDBJ databases">
        <authorList>
            <person name="Swart Estienne"/>
        </authorList>
    </citation>
    <scope>NUCLEOTIDE SEQUENCE [LARGE SCALE GENOMIC DNA]</scope>
    <source>
        <strain evidence="2 3">130c</strain>
    </source>
</reference>
<dbReference type="Gene3D" id="3.30.420.10">
    <property type="entry name" value="Ribonuclease H-like superfamily/Ribonuclease H"/>
    <property type="match status" value="1"/>
</dbReference>
<dbReference type="SUPFAM" id="SSF53098">
    <property type="entry name" value="Ribonuclease H-like"/>
    <property type="match status" value="1"/>
</dbReference>
<evidence type="ECO:0000313" key="3">
    <source>
        <dbReference type="Proteomes" id="UP000039865"/>
    </source>
</evidence>
<dbReference type="PANTHER" id="PTHR15092">
    <property type="entry name" value="POLY A -SPECIFIC RIBONUCLEASE/TARGET OF EGR1, MEMBER 1"/>
    <property type="match status" value="1"/>
</dbReference>
<dbReference type="AlphaFoldDB" id="A0A078AE87"/>
<dbReference type="InterPro" id="IPR012337">
    <property type="entry name" value="RNaseH-like_sf"/>
</dbReference>
<sequence>MEITIENFEEKLEIVSKSIKSCEFISFDCEFSGSKMGFEDKPHEFDSLDDKYRKNRHAVQSFLAFQVGLTTFIWSSMKKKYIGRPFNFLVYPRHILKERYHYASIWIGILIQILTLHQSYEQLSKRKEVKKQAEKYLFKEYELKHYQQLSIKSQKVEFSKESDLFMVHKLQSNDETGTPISMSSFTQNQMEIQDITDFEIGFSKVIEELINSKKPLVGHNMLFDMMFLYQQFIDELPPTLKEFVAKFPLVYDTKAIASNLCLFNKTDLNSMSLQVLQNKKFKNYLEFEFDISHNFVKYQNKCMLHEAGYDSYLTGIIFASLVKYLETQAFYEYQKNKAQKLKANAINTFEEENQNQILHQLTLLQMQDNGGNNTFSKVSTFSKHYTYIPSAQSIQEIANSQVVLESAYEFKNYIMIALEGQKYVKLEKNLKEDFKEFQNVLFIQLKRDISAFDLSKMLNKYGDVYVVKDTLLTCFAEFTYFDGFQNQKQVDIQNFINTLRSDEIVGSVVEEIQTYNDKIMTNKTVICL</sequence>
<dbReference type="InterPro" id="IPR051181">
    <property type="entry name" value="CAF1_poly(A)_ribonucleases"/>
</dbReference>
<dbReference type="OrthoDB" id="414075at2759"/>
<dbReference type="Pfam" id="PF04857">
    <property type="entry name" value="CAF1"/>
    <property type="match status" value="1"/>
</dbReference>
<dbReference type="GO" id="GO:0005634">
    <property type="term" value="C:nucleus"/>
    <property type="evidence" value="ECO:0007669"/>
    <property type="project" value="TreeGrafter"/>
</dbReference>
<dbReference type="InterPro" id="IPR036397">
    <property type="entry name" value="RNaseH_sf"/>
</dbReference>
<dbReference type="PANTHER" id="PTHR15092:SF22">
    <property type="entry name" value="POLY(A)-SPECIFIC RIBONUCLEASE PNLDC1"/>
    <property type="match status" value="1"/>
</dbReference>
<proteinExistence type="inferred from homology"/>
<evidence type="ECO:0000313" key="2">
    <source>
        <dbReference type="EMBL" id="CDW79233.1"/>
    </source>
</evidence>
<dbReference type="GO" id="GO:0003723">
    <property type="term" value="F:RNA binding"/>
    <property type="evidence" value="ECO:0007669"/>
    <property type="project" value="TreeGrafter"/>
</dbReference>
<dbReference type="GO" id="GO:0000175">
    <property type="term" value="F:3'-5'-RNA exonuclease activity"/>
    <property type="evidence" value="ECO:0007669"/>
    <property type="project" value="TreeGrafter"/>
</dbReference>
<accession>A0A078AE87</accession>
<dbReference type="OMA" id="MIALEGQ"/>